<evidence type="ECO:0000256" key="1">
    <source>
        <dbReference type="SAM" id="MobiDB-lite"/>
    </source>
</evidence>
<reference evidence="3 4" key="1">
    <citation type="submission" date="2016-09" db="EMBL/GenBank/DDBJ databases">
        <title>Streptomyces rubrolavendulae MJM4426 Genome sequencing and assembly.</title>
        <authorList>
            <person name="Kim J.-G."/>
        </authorList>
    </citation>
    <scope>NUCLEOTIDE SEQUENCE [LARGE SCALE GENOMIC DNA]</scope>
    <source>
        <strain evidence="3 4">MJM4426</strain>
    </source>
</reference>
<proteinExistence type="predicted"/>
<dbReference type="KEGG" id="srn:A4G23_04683"/>
<dbReference type="InterPro" id="IPR000917">
    <property type="entry name" value="Sulfatase_N"/>
</dbReference>
<gene>
    <name evidence="3" type="ORF">A4G23_04683</name>
</gene>
<protein>
    <submittedName>
        <fullName evidence="3">Sulfatase</fullName>
    </submittedName>
</protein>
<feature type="region of interest" description="Disordered" evidence="1">
    <location>
        <begin position="1"/>
        <end position="76"/>
    </location>
</feature>
<feature type="compositionally biased region" description="Gly residues" evidence="1">
    <location>
        <begin position="22"/>
        <end position="33"/>
    </location>
</feature>
<name>A0A1D8G8M0_9ACTN</name>
<evidence type="ECO:0000313" key="3">
    <source>
        <dbReference type="EMBL" id="AOT61794.1"/>
    </source>
</evidence>
<dbReference type="InterPro" id="IPR017850">
    <property type="entry name" value="Alkaline_phosphatase_core_sf"/>
</dbReference>
<keyword evidence="4" id="KW-1185">Reference proteome</keyword>
<dbReference type="STRING" id="285473.A4G23_04683"/>
<feature type="domain" description="Sulfatase N-terminal" evidence="2">
    <location>
        <begin position="170"/>
        <end position="325"/>
    </location>
</feature>
<dbReference type="AlphaFoldDB" id="A0A1D8G8M0"/>
<dbReference type="PATRIC" id="fig|285473.5.peg.4935"/>
<evidence type="ECO:0000313" key="4">
    <source>
        <dbReference type="Proteomes" id="UP000095349"/>
    </source>
</evidence>
<dbReference type="SUPFAM" id="SSF53649">
    <property type="entry name" value="Alkaline phosphatase-like"/>
    <property type="match status" value="1"/>
</dbReference>
<dbReference type="EMBL" id="CP017316">
    <property type="protein sequence ID" value="AOT61794.1"/>
    <property type="molecule type" value="Genomic_DNA"/>
</dbReference>
<dbReference type="Pfam" id="PF00884">
    <property type="entry name" value="Sulfatase"/>
    <property type="match status" value="1"/>
</dbReference>
<accession>A0A1D8G8M0</accession>
<organism evidence="3 4">
    <name type="scientific">Streptomyces rubrolavendulae</name>
    <dbReference type="NCBI Taxonomy" id="285473"/>
    <lineage>
        <taxon>Bacteria</taxon>
        <taxon>Bacillati</taxon>
        <taxon>Actinomycetota</taxon>
        <taxon>Actinomycetes</taxon>
        <taxon>Kitasatosporales</taxon>
        <taxon>Streptomycetaceae</taxon>
        <taxon>Streptomyces</taxon>
    </lineage>
</organism>
<feature type="compositionally biased region" description="Pro residues" evidence="1">
    <location>
        <begin position="43"/>
        <end position="54"/>
    </location>
</feature>
<sequence length="340" mass="36392">MHPPDPAPLPDDAREPDTYGPGTHGPGTYGPGTAGPDTRGPSTPGPAPHEPAPHGPDTDGPDTNEPDTDEPDMNEVVGRDDLLLLTLDTLRHDVAAELAAAGRLPNLARHLPGGAWEKRHAPGSFTYASHQAIFAGFLPTPAAPGPHPRLFAARFAGSETTARRTYVFDTPDLVSGLAAAGYRTVCVGGVGFFTNRGALGGVLPGLFQESHWEPEFGVASPVSFEAQVERVERIVAGLPRQRRLFLFVNVSALHQPNWFHLPGASREDGDSRATHAAALEYVDRHVGRLFAAMSSRRRCFAIVCSDHGTAYGDDGYTGHRLGHEAVWTVPYAHFFLEPSA</sequence>
<dbReference type="Proteomes" id="UP000095349">
    <property type="component" value="Chromosome"/>
</dbReference>
<dbReference type="NCBIfam" id="NF038075">
    <property type="entry name" value="fam_STM4013"/>
    <property type="match status" value="1"/>
</dbReference>
<evidence type="ECO:0000259" key="2">
    <source>
        <dbReference type="Pfam" id="PF00884"/>
    </source>
</evidence>
<dbReference type="Gene3D" id="3.40.720.10">
    <property type="entry name" value="Alkaline Phosphatase, subunit A"/>
    <property type="match status" value="1"/>
</dbReference>
<dbReference type="InterPro" id="IPR047838">
    <property type="entry name" value="STM4013-like"/>
</dbReference>
<feature type="compositionally biased region" description="Acidic residues" evidence="1">
    <location>
        <begin position="59"/>
        <end position="73"/>
    </location>
</feature>